<dbReference type="FunFam" id="3.40.30.10:FF:000025">
    <property type="entry name" value="Glutathione peroxidase"/>
    <property type="match status" value="1"/>
</dbReference>
<dbReference type="SUPFAM" id="SSF52833">
    <property type="entry name" value="Thioredoxin-like"/>
    <property type="match status" value="1"/>
</dbReference>
<reference evidence="6" key="2">
    <citation type="submission" date="2020-01" db="EMBL/GenBank/DDBJ databases">
        <authorList>
            <person name="Korhonen P.K.K."/>
            <person name="Guangxu M.G."/>
            <person name="Wang T.W."/>
            <person name="Stroehlein A.J.S."/>
            <person name="Young N.D."/>
            <person name="Ang C.-S.A."/>
            <person name="Fernando D.W.F."/>
            <person name="Lu H.L."/>
            <person name="Taylor S.T."/>
            <person name="Ehtesham M.E.M."/>
            <person name="Najaraj S.H.N."/>
            <person name="Harsha G.H.G."/>
            <person name="Madugundu A.M."/>
            <person name="Renuse S.R."/>
            <person name="Holt D.H."/>
            <person name="Pandey A.P."/>
            <person name="Papenfuss A.P."/>
            <person name="Gasser R.B.G."/>
            <person name="Fischer K.F."/>
        </authorList>
    </citation>
    <scope>NUCLEOTIDE SEQUENCE</scope>
    <source>
        <strain evidence="6">SSS_KF_BRIS2020</strain>
    </source>
</reference>
<keyword evidence="8" id="KW-1185">Reference proteome</keyword>
<evidence type="ECO:0000256" key="1">
    <source>
        <dbReference type="ARBA" id="ARBA00006926"/>
    </source>
</evidence>
<dbReference type="EnsemblMetazoa" id="SSS_4617s_mrna">
    <property type="protein sequence ID" value="KAF7490884.1"/>
    <property type="gene ID" value="SSS_4617"/>
</dbReference>
<dbReference type="InterPro" id="IPR029759">
    <property type="entry name" value="GPX_AS"/>
</dbReference>
<evidence type="ECO:0000313" key="6">
    <source>
        <dbReference type="EMBL" id="KAF7490884.1"/>
    </source>
</evidence>
<dbReference type="InterPro" id="IPR000889">
    <property type="entry name" value="Glutathione_peroxidase"/>
</dbReference>
<keyword evidence="2 4" id="KW-0575">Peroxidase</keyword>
<dbReference type="Pfam" id="PF00255">
    <property type="entry name" value="GSHPx"/>
    <property type="match status" value="1"/>
</dbReference>
<evidence type="ECO:0000256" key="3">
    <source>
        <dbReference type="ARBA" id="ARBA00023002"/>
    </source>
</evidence>
<dbReference type="EMBL" id="WVUK01000062">
    <property type="protein sequence ID" value="KAF7490884.1"/>
    <property type="molecule type" value="Genomic_DNA"/>
</dbReference>
<dbReference type="InterPro" id="IPR013766">
    <property type="entry name" value="Thioredoxin_domain"/>
</dbReference>
<sequence length="221" mass="25525">MRSPFFHHHNLLNRSAYIASFSTLMKQSMIIICDSITKRYGCLEIVKRTMSSNTKNDDDWKQKNSIYDFSAVDIDGNEVSFEKYKNHPLIVVNVATNCGLTKSNYKQLNQLYDRFENEGLRIAAFPCNQFAGQEPGCDVEIKEFIKKNGVRFDMFAKIDVNGNNAHPLYKWLKTKQGGFLGFDGIKWNFTKFLVDKDGQPIKRYAPNFEPKDIEPDIDKIL</sequence>
<evidence type="ECO:0000313" key="7">
    <source>
        <dbReference type="EnsemblMetazoa" id="KAF7490884.1"/>
    </source>
</evidence>
<organism evidence="6">
    <name type="scientific">Sarcoptes scabiei</name>
    <name type="common">Itch mite</name>
    <name type="synonym">Acarus scabiei</name>
    <dbReference type="NCBI Taxonomy" id="52283"/>
    <lineage>
        <taxon>Eukaryota</taxon>
        <taxon>Metazoa</taxon>
        <taxon>Ecdysozoa</taxon>
        <taxon>Arthropoda</taxon>
        <taxon>Chelicerata</taxon>
        <taxon>Arachnida</taxon>
        <taxon>Acari</taxon>
        <taxon>Acariformes</taxon>
        <taxon>Sarcoptiformes</taxon>
        <taxon>Astigmata</taxon>
        <taxon>Psoroptidia</taxon>
        <taxon>Sarcoptoidea</taxon>
        <taxon>Sarcoptidae</taxon>
        <taxon>Sarcoptinae</taxon>
        <taxon>Sarcoptes</taxon>
    </lineage>
</organism>
<dbReference type="PANTHER" id="PTHR11592">
    <property type="entry name" value="GLUTATHIONE PEROXIDASE"/>
    <property type="match status" value="1"/>
</dbReference>
<dbReference type="CDD" id="cd00340">
    <property type="entry name" value="GSH_Peroxidase"/>
    <property type="match status" value="1"/>
</dbReference>
<evidence type="ECO:0000256" key="2">
    <source>
        <dbReference type="ARBA" id="ARBA00022559"/>
    </source>
</evidence>
<keyword evidence="3 4" id="KW-0560">Oxidoreductase</keyword>
<dbReference type="PROSITE" id="PS00460">
    <property type="entry name" value="GLUTATHIONE_PEROXID_1"/>
    <property type="match status" value="1"/>
</dbReference>
<comment type="similarity">
    <text evidence="1 4">Belongs to the glutathione peroxidase family.</text>
</comment>
<evidence type="ECO:0000313" key="8">
    <source>
        <dbReference type="Proteomes" id="UP000070412"/>
    </source>
</evidence>
<dbReference type="AlphaFoldDB" id="A0A834R4S2"/>
<dbReference type="GO" id="GO:0006979">
    <property type="term" value="P:response to oxidative stress"/>
    <property type="evidence" value="ECO:0007669"/>
    <property type="project" value="InterPro"/>
</dbReference>
<dbReference type="OrthoDB" id="446890at2759"/>
<reference evidence="7" key="3">
    <citation type="submission" date="2022-06" db="UniProtKB">
        <authorList>
            <consortium name="EnsemblMetazoa"/>
        </authorList>
    </citation>
    <scope>IDENTIFICATION</scope>
</reference>
<dbReference type="GO" id="GO:0004601">
    <property type="term" value="F:peroxidase activity"/>
    <property type="evidence" value="ECO:0007669"/>
    <property type="project" value="UniProtKB-KW"/>
</dbReference>
<reference evidence="8" key="1">
    <citation type="journal article" date="2020" name="PLoS Negl. Trop. Dis.">
        <title>High-quality nuclear genome for Sarcoptes scabiei-A critical resource for a neglected parasite.</title>
        <authorList>
            <person name="Korhonen P.K."/>
            <person name="Gasser R.B."/>
            <person name="Ma G."/>
            <person name="Wang T."/>
            <person name="Stroehlein A.J."/>
            <person name="Young N.D."/>
            <person name="Ang C.S."/>
            <person name="Fernando D.D."/>
            <person name="Lu H.C."/>
            <person name="Taylor S."/>
            <person name="Reynolds S.L."/>
            <person name="Mofiz E."/>
            <person name="Najaraj S.H."/>
            <person name="Gowda H."/>
            <person name="Madugundu A."/>
            <person name="Renuse S."/>
            <person name="Holt D."/>
            <person name="Pandey A."/>
            <person name="Papenfuss A.T."/>
            <person name="Fischer K."/>
        </authorList>
    </citation>
    <scope>NUCLEOTIDE SEQUENCE [LARGE SCALE GENOMIC DNA]</scope>
</reference>
<dbReference type="PROSITE" id="PS51355">
    <property type="entry name" value="GLUTATHIONE_PEROXID_3"/>
    <property type="match status" value="1"/>
</dbReference>
<dbReference type="Proteomes" id="UP000070412">
    <property type="component" value="Unassembled WGS sequence"/>
</dbReference>
<dbReference type="PROSITE" id="PS51352">
    <property type="entry name" value="THIOREDOXIN_2"/>
    <property type="match status" value="1"/>
</dbReference>
<name>A0A834R4S2_SARSC</name>
<feature type="domain" description="Thioredoxin" evidence="5">
    <location>
        <begin position="60"/>
        <end position="221"/>
    </location>
</feature>
<proteinExistence type="inferred from homology"/>
<dbReference type="PRINTS" id="PR01011">
    <property type="entry name" value="GLUTPROXDASE"/>
</dbReference>
<evidence type="ECO:0000256" key="4">
    <source>
        <dbReference type="RuleBase" id="RU000499"/>
    </source>
</evidence>
<evidence type="ECO:0000259" key="5">
    <source>
        <dbReference type="PROSITE" id="PS51352"/>
    </source>
</evidence>
<dbReference type="Gene3D" id="3.40.30.10">
    <property type="entry name" value="Glutaredoxin"/>
    <property type="match status" value="1"/>
</dbReference>
<gene>
    <name evidence="6" type="ORF">SSS_4617</name>
</gene>
<protein>
    <recommendedName>
        <fullName evidence="4">Glutathione peroxidase</fullName>
    </recommendedName>
</protein>
<dbReference type="InterPro" id="IPR036249">
    <property type="entry name" value="Thioredoxin-like_sf"/>
</dbReference>
<accession>A0A834R4S2</accession>
<dbReference type="PANTHER" id="PTHR11592:SF134">
    <property type="entry name" value="PHOSPHOLIPID HYDROPEROXIDE GLUTATHIONE PEROXIDASE"/>
    <property type="match status" value="1"/>
</dbReference>